<dbReference type="InterPro" id="IPR050143">
    <property type="entry name" value="TRIM/RBCC"/>
</dbReference>
<evidence type="ECO:0000256" key="1">
    <source>
        <dbReference type="ARBA" id="ARBA00009651"/>
    </source>
</evidence>
<comment type="function">
    <text evidence="3">Neurotoxin that produces dose-dependent hypolocomotion and hyperalgesia in mice. May directly act on the central nervous system, as it is 6500-fold more potent when administered intracerebroventricularly than intraperitoneal.</text>
</comment>
<dbReference type="PROSITE" id="PS50188">
    <property type="entry name" value="B302_SPRY"/>
    <property type="match status" value="1"/>
</dbReference>
<evidence type="ECO:0000256" key="2">
    <source>
        <dbReference type="ARBA" id="ARBA00022699"/>
    </source>
</evidence>
<dbReference type="InterPro" id="IPR001870">
    <property type="entry name" value="B30.2/SPRY"/>
</dbReference>
<reference evidence="6" key="1">
    <citation type="submission" date="2025-08" db="UniProtKB">
        <authorList>
            <consortium name="RefSeq"/>
        </authorList>
    </citation>
    <scope>IDENTIFICATION</scope>
    <source>
        <tissue evidence="6">Blood</tissue>
    </source>
</reference>
<dbReference type="FunFam" id="2.60.120.920:FF:000004">
    <property type="entry name" value="Butyrophilin subfamily 1 member A1"/>
    <property type="match status" value="1"/>
</dbReference>
<dbReference type="InterPro" id="IPR003877">
    <property type="entry name" value="SPRY_dom"/>
</dbReference>
<sequence length="275" mass="32427">MLNKLDELVKKQEEYALRLSREIFVFDTIIHDMEEKYKQPASIFLQDVGETLSRCKMWEFQEPPEVSSELEEKLCAISKNYLILHEHVQVFRETFPEEAAVKWVKITFDPDTAHPKLQVYADQKILREATSSKESYPQRFTAATCVLGCEGFTSGRHYWEVKVREEAHWAVGVARESVDRKEKLELNPKEGIWVIKNEYKELRADSCYLYSSIPKRVGVFLDYRLRRVLFFDADDGRALYTFHSVSLQDEKIRPFFWLQKPWDCKAEACYIELCA</sequence>
<dbReference type="PANTHER" id="PTHR24103">
    <property type="entry name" value="E3 UBIQUITIN-PROTEIN LIGASE TRIM"/>
    <property type="match status" value="1"/>
</dbReference>
<dbReference type="InterPro" id="IPR013320">
    <property type="entry name" value="ConA-like_dom_sf"/>
</dbReference>
<evidence type="ECO:0000259" key="4">
    <source>
        <dbReference type="PROSITE" id="PS50188"/>
    </source>
</evidence>
<dbReference type="RefSeq" id="XP_054831898.1">
    <property type="nucleotide sequence ID" value="XM_054975923.1"/>
</dbReference>
<dbReference type="InterPro" id="IPR043136">
    <property type="entry name" value="B30.2/SPRY_sf"/>
</dbReference>
<evidence type="ECO:0000256" key="3">
    <source>
        <dbReference type="ARBA" id="ARBA00034460"/>
    </source>
</evidence>
<dbReference type="AlphaFoldDB" id="A0AA97J5D1"/>
<dbReference type="SUPFAM" id="SSF49899">
    <property type="entry name" value="Concanavalin A-like lectins/glucanases"/>
    <property type="match status" value="1"/>
</dbReference>
<keyword evidence="2" id="KW-0528">Neurotoxin</keyword>
<organism evidence="5 6">
    <name type="scientific">Eublepharis macularius</name>
    <name type="common">Leopard gecko</name>
    <name type="synonym">Cyrtodactylus macularius</name>
    <dbReference type="NCBI Taxonomy" id="481883"/>
    <lineage>
        <taxon>Eukaryota</taxon>
        <taxon>Metazoa</taxon>
        <taxon>Chordata</taxon>
        <taxon>Craniata</taxon>
        <taxon>Vertebrata</taxon>
        <taxon>Euteleostomi</taxon>
        <taxon>Lepidosauria</taxon>
        <taxon>Squamata</taxon>
        <taxon>Bifurcata</taxon>
        <taxon>Gekkota</taxon>
        <taxon>Eublepharidae</taxon>
        <taxon>Eublepharinae</taxon>
        <taxon>Eublepharis</taxon>
    </lineage>
</organism>
<dbReference type="InterPro" id="IPR006574">
    <property type="entry name" value="PRY"/>
</dbReference>
<dbReference type="Proteomes" id="UP001190640">
    <property type="component" value="Chromosome 4"/>
</dbReference>
<dbReference type="Pfam" id="PF00622">
    <property type="entry name" value="SPRY"/>
    <property type="match status" value="1"/>
</dbReference>
<evidence type="ECO:0000313" key="6">
    <source>
        <dbReference type="RefSeq" id="XP_054831898.1"/>
    </source>
</evidence>
<keyword evidence="2" id="KW-0800">Toxin</keyword>
<comment type="similarity">
    <text evidence="1">Belongs to the ohanin/vespryn family.</text>
</comment>
<proteinExistence type="inferred from homology"/>
<name>A0AA97J5D1_EUBMA</name>
<gene>
    <name evidence="6" type="primary">LOC129327355</name>
</gene>
<keyword evidence="5" id="KW-1185">Reference proteome</keyword>
<accession>A0AA97J5D1</accession>
<dbReference type="SMART" id="SM00449">
    <property type="entry name" value="SPRY"/>
    <property type="match status" value="1"/>
</dbReference>
<dbReference type="Pfam" id="PF13765">
    <property type="entry name" value="PRY"/>
    <property type="match status" value="1"/>
</dbReference>
<dbReference type="SMART" id="SM00589">
    <property type="entry name" value="PRY"/>
    <property type="match status" value="1"/>
</dbReference>
<protein>
    <submittedName>
        <fullName evidence="6">Tripartite motif-containing protein 15-like</fullName>
    </submittedName>
</protein>
<dbReference type="PRINTS" id="PR01407">
    <property type="entry name" value="BUTYPHLNCDUF"/>
</dbReference>
<evidence type="ECO:0000313" key="5">
    <source>
        <dbReference type="Proteomes" id="UP001190640"/>
    </source>
</evidence>
<dbReference type="GeneID" id="129327355"/>
<dbReference type="Gene3D" id="2.60.120.920">
    <property type="match status" value="1"/>
</dbReference>
<dbReference type="InterPro" id="IPR003879">
    <property type="entry name" value="Butyrophylin_SPRY"/>
</dbReference>
<feature type="domain" description="B30.2/SPRY" evidence="4">
    <location>
        <begin position="86"/>
        <end position="275"/>
    </location>
</feature>
<dbReference type="KEGG" id="emc:129327355"/>